<gene>
    <name evidence="2" type="ORF">IWT126_01143</name>
</gene>
<evidence type="ECO:0000313" key="3">
    <source>
        <dbReference type="Proteomes" id="UP000198402"/>
    </source>
</evidence>
<dbReference type="EMBL" id="BCMG01000005">
    <property type="protein sequence ID" value="GAX01118.1"/>
    <property type="molecule type" value="Genomic_DNA"/>
</dbReference>
<evidence type="ECO:0000256" key="1">
    <source>
        <dbReference type="SAM" id="SignalP"/>
    </source>
</evidence>
<proteinExistence type="predicted"/>
<dbReference type="AlphaFoldDB" id="A0A1Z5IHK9"/>
<name>A0A1Z5IHK9_9LACO</name>
<feature type="signal peptide" evidence="1">
    <location>
        <begin position="1"/>
        <end position="24"/>
    </location>
</feature>
<evidence type="ECO:0000313" key="2">
    <source>
        <dbReference type="EMBL" id="GAX01118.1"/>
    </source>
</evidence>
<reference evidence="2 3" key="1">
    <citation type="submission" date="2015-11" db="EMBL/GenBank/DDBJ databases">
        <title>Draft genome sequences of new species of the genus Lactobacillus isolated from orchardgrass silage.</title>
        <authorList>
            <person name="Tohno M."/>
            <person name="Tanizawa Y."/>
            <person name="Arita M."/>
        </authorList>
    </citation>
    <scope>NUCLEOTIDE SEQUENCE [LARGE SCALE GENOMIC DNA]</scope>
    <source>
        <strain evidence="2 3">IWT126</strain>
    </source>
</reference>
<keyword evidence="1" id="KW-0732">Signal</keyword>
<dbReference type="RefSeq" id="WP_054656355.1">
    <property type="nucleotide sequence ID" value="NZ_BBFL01000020.1"/>
</dbReference>
<protein>
    <submittedName>
        <fullName evidence="2">Uncharacterized protein</fullName>
    </submittedName>
</protein>
<dbReference type="STRING" id="1302250.GCA_001313225_03312"/>
<dbReference type="Proteomes" id="UP000198402">
    <property type="component" value="Unassembled WGS sequence"/>
</dbReference>
<sequence>MYFKKLVMLGVTALSLGATDVALAQPQTAEASTHSISRSWRGHYSGPQHLTLSAHYLKLGGVKSHVKYITKSSHGYHCIHFSNEQPLWLKHGYNKIYLHYGVGGSTDVYYR</sequence>
<keyword evidence="3" id="KW-1185">Reference proteome</keyword>
<accession>A0A1Z5IHK9</accession>
<organism evidence="2 3">
    <name type="scientific">Secundilactobacillus silagei JCM 19001</name>
    <dbReference type="NCBI Taxonomy" id="1302250"/>
    <lineage>
        <taxon>Bacteria</taxon>
        <taxon>Bacillati</taxon>
        <taxon>Bacillota</taxon>
        <taxon>Bacilli</taxon>
        <taxon>Lactobacillales</taxon>
        <taxon>Lactobacillaceae</taxon>
        <taxon>Secundilactobacillus</taxon>
    </lineage>
</organism>
<comment type="caution">
    <text evidence="2">The sequence shown here is derived from an EMBL/GenBank/DDBJ whole genome shotgun (WGS) entry which is preliminary data.</text>
</comment>
<feature type="chain" id="PRO_5011111929" evidence="1">
    <location>
        <begin position="25"/>
        <end position="111"/>
    </location>
</feature>